<evidence type="ECO:0000313" key="4">
    <source>
        <dbReference type="Proteomes" id="UP000224044"/>
    </source>
</evidence>
<dbReference type="PANTHER" id="PTHR23542">
    <property type="match status" value="1"/>
</dbReference>
<dbReference type="InterPro" id="IPR036259">
    <property type="entry name" value="MFS_trans_sf"/>
</dbReference>
<feature type="transmembrane region" description="Helical" evidence="2">
    <location>
        <begin position="320"/>
        <end position="338"/>
    </location>
</feature>
<feature type="transmembrane region" description="Helical" evidence="2">
    <location>
        <begin position="58"/>
        <end position="78"/>
    </location>
</feature>
<dbReference type="Proteomes" id="UP000224044">
    <property type="component" value="Unassembled WGS sequence"/>
</dbReference>
<keyword evidence="2" id="KW-1133">Transmembrane helix</keyword>
<feature type="transmembrane region" description="Helical" evidence="2">
    <location>
        <begin position="24"/>
        <end position="52"/>
    </location>
</feature>
<sequence length="425" mass="45224">MTTATTPKNDNDFSKRGLIRNKKYIQWSLAIQLMRAPSLMTSLAFVIIGYYVTGGHTIGGLMVTAYTICLTFFAVPGGRLVDKMGVTKGLLFLLIGSSVTFICLTIATSLKLPSVYLIILAGISGAFLAGAPGGFRTLLSRIIHKKLIPSAIAIDATVIEVVVVTAPLVVAFVATLWEPGAALTMVVASLLSAILAYSLASDSEENKLENESNVTESFAAPKRLWLNPRYIFWVLVSIAFGHALGTAETGAFPIAQSFGWSANTAALLIGIVAVFSIISGLIYAAFENKLRFSKFSQACIMLAALVLGCSGLYISESWVVLIPSLIVIGTFTAPLMIVRSQAVEDEIPIDRKSEGFSLITAAHSIGFGLSGVFLASFTLKGMLIAGAVSGIVVLVLTPVLLSKRLYEKAKLSKIKEDGVLSKTVE</sequence>
<feature type="transmembrane region" description="Helical" evidence="2">
    <location>
        <begin position="151"/>
        <end position="174"/>
    </location>
</feature>
<evidence type="ECO:0000256" key="2">
    <source>
        <dbReference type="SAM" id="Phobius"/>
    </source>
</evidence>
<dbReference type="RefSeq" id="WP_061529718.1">
    <property type="nucleotide sequence ID" value="NZ_JBALNA010000147.1"/>
</dbReference>
<comment type="caution">
    <text evidence="3">The sequence shown here is derived from an EMBL/GenBank/DDBJ whole genome shotgun (WGS) entry which is preliminary data.</text>
</comment>
<dbReference type="Gene3D" id="1.20.1250.20">
    <property type="entry name" value="MFS general substrate transporter like domains"/>
    <property type="match status" value="1"/>
</dbReference>
<evidence type="ECO:0000313" key="3">
    <source>
        <dbReference type="EMBL" id="PHE05822.1"/>
    </source>
</evidence>
<dbReference type="GO" id="GO:0005886">
    <property type="term" value="C:plasma membrane"/>
    <property type="evidence" value="ECO:0007669"/>
    <property type="project" value="UniProtKB-SubCell"/>
</dbReference>
<dbReference type="InterPro" id="IPR011701">
    <property type="entry name" value="MFS"/>
</dbReference>
<organism evidence="3 4">
    <name type="scientific">Bacillus toyonensis</name>
    <dbReference type="NCBI Taxonomy" id="155322"/>
    <lineage>
        <taxon>Bacteria</taxon>
        <taxon>Bacillati</taxon>
        <taxon>Bacillota</taxon>
        <taxon>Bacilli</taxon>
        <taxon>Bacillales</taxon>
        <taxon>Bacillaceae</taxon>
        <taxon>Bacillus</taxon>
        <taxon>Bacillus cereus group</taxon>
    </lineage>
</organism>
<keyword evidence="2" id="KW-0472">Membrane</keyword>
<dbReference type="GO" id="GO:0022857">
    <property type="term" value="F:transmembrane transporter activity"/>
    <property type="evidence" value="ECO:0007669"/>
    <property type="project" value="InterPro"/>
</dbReference>
<dbReference type="Pfam" id="PF07690">
    <property type="entry name" value="MFS_1"/>
    <property type="match status" value="1"/>
</dbReference>
<proteinExistence type="predicted"/>
<feature type="transmembrane region" description="Helical" evidence="2">
    <location>
        <begin position="180"/>
        <end position="200"/>
    </location>
</feature>
<feature type="transmembrane region" description="Helical" evidence="2">
    <location>
        <begin position="298"/>
        <end position="314"/>
    </location>
</feature>
<feature type="transmembrane region" description="Helical" evidence="2">
    <location>
        <begin position="230"/>
        <end position="252"/>
    </location>
</feature>
<name>A0AAP8EY45_9BACI</name>
<feature type="transmembrane region" description="Helical" evidence="2">
    <location>
        <begin position="116"/>
        <end position="139"/>
    </location>
</feature>
<dbReference type="SUPFAM" id="SSF103473">
    <property type="entry name" value="MFS general substrate transporter"/>
    <property type="match status" value="1"/>
</dbReference>
<gene>
    <name evidence="3" type="ORF">COF62_29315</name>
</gene>
<reference evidence="3 4" key="1">
    <citation type="submission" date="2017-09" db="EMBL/GenBank/DDBJ databases">
        <title>Large-scale bioinformatics analysis of Bacillus genomes uncovers conserved roles of natural products in bacterial physiology.</title>
        <authorList>
            <consortium name="Agbiome Team Llc"/>
            <person name="Bleich R.M."/>
            <person name="Grubbs K.J."/>
            <person name="Santa Maria K.C."/>
            <person name="Allen S.E."/>
            <person name="Farag S."/>
            <person name="Shank E.A."/>
            <person name="Bowers A."/>
        </authorList>
    </citation>
    <scope>NUCLEOTIDE SEQUENCE [LARGE SCALE GENOMIC DNA]</scope>
    <source>
        <strain evidence="3 4">AFS042148</strain>
    </source>
</reference>
<dbReference type="EMBL" id="NUSY01000057">
    <property type="protein sequence ID" value="PHE05822.1"/>
    <property type="molecule type" value="Genomic_DNA"/>
</dbReference>
<feature type="transmembrane region" description="Helical" evidence="2">
    <location>
        <begin position="383"/>
        <end position="401"/>
    </location>
</feature>
<comment type="subcellular location">
    <subcellularLocation>
        <location evidence="1">Cell membrane</location>
        <topology evidence="1">Multi-pass membrane protein</topology>
    </subcellularLocation>
</comment>
<protein>
    <submittedName>
        <fullName evidence="3">MFS transporter</fullName>
    </submittedName>
</protein>
<feature type="transmembrane region" description="Helical" evidence="2">
    <location>
        <begin position="358"/>
        <end position="377"/>
    </location>
</feature>
<keyword evidence="2" id="KW-0812">Transmembrane</keyword>
<accession>A0AAP8EY45</accession>
<dbReference type="AlphaFoldDB" id="A0AAP8EY45"/>
<feature type="transmembrane region" description="Helical" evidence="2">
    <location>
        <begin position="90"/>
        <end position="110"/>
    </location>
</feature>
<evidence type="ECO:0000256" key="1">
    <source>
        <dbReference type="ARBA" id="ARBA00004651"/>
    </source>
</evidence>
<feature type="transmembrane region" description="Helical" evidence="2">
    <location>
        <begin position="264"/>
        <end position="286"/>
    </location>
</feature>
<dbReference type="PANTHER" id="PTHR23542:SF1">
    <property type="entry name" value="MAJOR FACILITATOR SUPERFAMILY (MFS) PROFILE DOMAIN-CONTAINING PROTEIN"/>
    <property type="match status" value="1"/>
</dbReference>